<evidence type="ECO:0000256" key="1">
    <source>
        <dbReference type="ARBA" id="ARBA00022536"/>
    </source>
</evidence>
<dbReference type="GO" id="GO:0005509">
    <property type="term" value="F:calcium ion binding"/>
    <property type="evidence" value="ECO:0007669"/>
    <property type="project" value="InterPro"/>
</dbReference>
<dbReference type="SMART" id="SM00179">
    <property type="entry name" value="EGF_CA"/>
    <property type="match status" value="4"/>
</dbReference>
<organism evidence="7">
    <name type="scientific">Chromera velia CCMP2878</name>
    <dbReference type="NCBI Taxonomy" id="1169474"/>
    <lineage>
        <taxon>Eukaryota</taxon>
        <taxon>Sar</taxon>
        <taxon>Alveolata</taxon>
        <taxon>Colpodellida</taxon>
        <taxon>Chromeraceae</taxon>
        <taxon>Chromera</taxon>
    </lineage>
</organism>
<dbReference type="InterPro" id="IPR051022">
    <property type="entry name" value="Notch_Cell-Fate_Det"/>
</dbReference>
<dbReference type="Pfam" id="PF12661">
    <property type="entry name" value="hEGF"/>
    <property type="match status" value="1"/>
</dbReference>
<feature type="disulfide bond" evidence="4">
    <location>
        <begin position="684"/>
        <end position="693"/>
    </location>
</feature>
<dbReference type="VEuPathDB" id="CryptoDB:Cvel_11818"/>
<feature type="compositionally biased region" description="Basic and acidic residues" evidence="5">
    <location>
        <begin position="419"/>
        <end position="428"/>
    </location>
</feature>
<feature type="disulfide bond" evidence="4">
    <location>
        <begin position="563"/>
        <end position="572"/>
    </location>
</feature>
<evidence type="ECO:0000256" key="4">
    <source>
        <dbReference type="PROSITE-ProRule" id="PRU00076"/>
    </source>
</evidence>
<dbReference type="Gene3D" id="2.10.25.10">
    <property type="entry name" value="Laminin"/>
    <property type="match status" value="5"/>
</dbReference>
<dbReference type="SUPFAM" id="SSF57196">
    <property type="entry name" value="EGF/Laminin"/>
    <property type="match status" value="5"/>
</dbReference>
<feature type="domain" description="EGF-like" evidence="6">
    <location>
        <begin position="658"/>
        <end position="694"/>
    </location>
</feature>
<evidence type="ECO:0000256" key="2">
    <source>
        <dbReference type="ARBA" id="ARBA00022737"/>
    </source>
</evidence>
<feature type="domain" description="EGF-like" evidence="6">
    <location>
        <begin position="537"/>
        <end position="573"/>
    </location>
</feature>
<gene>
    <name evidence="7" type="ORF">Cvel_11818</name>
</gene>
<feature type="compositionally biased region" description="Low complexity" evidence="5">
    <location>
        <begin position="371"/>
        <end position="380"/>
    </location>
</feature>
<dbReference type="PANTHER" id="PTHR24049">
    <property type="entry name" value="CRUMBS FAMILY MEMBER"/>
    <property type="match status" value="1"/>
</dbReference>
<keyword evidence="3 4" id="KW-1015">Disulfide bond</keyword>
<keyword evidence="1 4" id="KW-0245">EGF-like domain</keyword>
<protein>
    <recommendedName>
        <fullName evidence="6">EGF-like domain-containing protein</fullName>
    </recommendedName>
</protein>
<dbReference type="EMBL" id="CDMZ01005574">
    <property type="protein sequence ID" value="CEM53244.1"/>
    <property type="molecule type" value="Genomic_DNA"/>
</dbReference>
<dbReference type="SMART" id="SM00181">
    <property type="entry name" value="EGF"/>
    <property type="match status" value="5"/>
</dbReference>
<comment type="caution">
    <text evidence="4">Lacks conserved residue(s) required for the propagation of feature annotation.</text>
</comment>
<dbReference type="AlphaFoldDB" id="A0A0G4I8B6"/>
<dbReference type="InterPro" id="IPR013032">
    <property type="entry name" value="EGF-like_CS"/>
</dbReference>
<evidence type="ECO:0000259" key="6">
    <source>
        <dbReference type="PROSITE" id="PS50026"/>
    </source>
</evidence>
<feature type="region of interest" description="Disordered" evidence="5">
    <location>
        <begin position="462"/>
        <end position="482"/>
    </location>
</feature>
<sequence length="849" mass="92785">MTDSDRKVFSHVWTTLLPVSIPSDEGKDSPRSRFARRGEGSVSVGLVIGAGVPPPLEGSDREGEQGLQAGQEGGSPTNADTMVTAVDSVSYVGSSVLGSSSASAASVSQSGATRGRKKRQKVYYDTVQFPKILTNATVEGWGSFRERPDAIKYKDKYHGKLVVSPFEFKPILLTECLSYILEKLERPKTFTNADVIVDMTGWHLEAVRATYDLSAVNWIMVDHVEKSNELGIAKKSKVRLEKEMYTAIECDTGGRIFQFGDGRPKKDVELLELENDPDVKIAIADANKSIPDGAIDVSSSASEKGEKEKGKGKKNNQKEKGGGKGGRKREGRTSLSAAAREEDEDRQNVFDGEKENKKGNKKSEKTEREGSASSSSASASAGGGREKQKEKKRRAAAKQGEAARRERDKKDKKRKEKERKKYDRDSLYEPRSQSWEPGPRGQLPGKLAENLKFPLNFDINGKKEDTKTNAYDSKEGETKTKDYNGKEKETQTRDYNACIDIPCQNGGICVDIGKGRSDYYCSCPFPWFGQTCELNVLTDMCDPNPCLNDGVCQNGALGPICSCPFPFYGTNCELEELCPEFCDPNPCQNGGVCQIGALGAICSCPFPFYGTNCELEELPSFCAPNPCLNNGVCQNGAFSAICSCPFPFYGTNCELEEIPSFCAPNSCLNGGVCQNGALGPICSCPFPFYGTNCELEELPPTLPECPDGMVRAPRSDNDIALGQVRCVGFDDQLSIRIRSQESCVNAFGDGAELLVVDSVDIWHIAGNRILAGRIVQTQSGTFARTAGLQIAAVQGFENAGWESSRYWAYDLNGDLTPDSRYQWHTTGKCGMCLKDSSWFLLHETEPVYG</sequence>
<feature type="domain" description="EGF-like" evidence="6">
    <location>
        <begin position="494"/>
        <end position="533"/>
    </location>
</feature>
<feature type="region of interest" description="Disordered" evidence="5">
    <location>
        <begin position="45"/>
        <end position="80"/>
    </location>
</feature>
<feature type="disulfide bond" evidence="4">
    <location>
        <begin position="644"/>
        <end position="653"/>
    </location>
</feature>
<feature type="disulfide bond" evidence="4">
    <location>
        <begin position="523"/>
        <end position="532"/>
    </location>
</feature>
<dbReference type="Pfam" id="PF00008">
    <property type="entry name" value="EGF"/>
    <property type="match status" value="1"/>
</dbReference>
<reference evidence="7" key="1">
    <citation type="submission" date="2014-11" db="EMBL/GenBank/DDBJ databases">
        <authorList>
            <person name="Otto D Thomas"/>
            <person name="Naeem Raeece"/>
        </authorList>
    </citation>
    <scope>NUCLEOTIDE SEQUENCE</scope>
</reference>
<dbReference type="PROSITE" id="PS00022">
    <property type="entry name" value="EGF_1"/>
    <property type="match status" value="5"/>
</dbReference>
<keyword evidence="2" id="KW-0677">Repeat</keyword>
<dbReference type="InterPro" id="IPR001881">
    <property type="entry name" value="EGF-like_Ca-bd_dom"/>
</dbReference>
<dbReference type="InterPro" id="IPR000742">
    <property type="entry name" value="EGF"/>
</dbReference>
<feature type="domain" description="EGF-like" evidence="6">
    <location>
        <begin position="579"/>
        <end position="614"/>
    </location>
</feature>
<dbReference type="PROSITE" id="PS50026">
    <property type="entry name" value="EGF_3"/>
    <property type="match status" value="5"/>
</dbReference>
<feature type="disulfide bond" evidence="4">
    <location>
        <begin position="604"/>
        <end position="613"/>
    </location>
</feature>
<evidence type="ECO:0000256" key="3">
    <source>
        <dbReference type="ARBA" id="ARBA00023157"/>
    </source>
</evidence>
<dbReference type="PROSITE" id="PS01186">
    <property type="entry name" value="EGF_2"/>
    <property type="match status" value="5"/>
</dbReference>
<dbReference type="CDD" id="cd00054">
    <property type="entry name" value="EGF_CA"/>
    <property type="match status" value="5"/>
</dbReference>
<evidence type="ECO:0000313" key="7">
    <source>
        <dbReference type="EMBL" id="CEM53244.1"/>
    </source>
</evidence>
<accession>A0A0G4I8B6</accession>
<evidence type="ECO:0000256" key="5">
    <source>
        <dbReference type="SAM" id="MobiDB-lite"/>
    </source>
</evidence>
<proteinExistence type="predicted"/>
<feature type="domain" description="EGF-like" evidence="6">
    <location>
        <begin position="618"/>
        <end position="654"/>
    </location>
</feature>
<feature type="region of interest" description="Disordered" evidence="5">
    <location>
        <begin position="291"/>
        <end position="446"/>
    </location>
</feature>
<feature type="compositionally biased region" description="Basic and acidic residues" evidence="5">
    <location>
        <begin position="346"/>
        <end position="370"/>
    </location>
</feature>
<name>A0A0G4I8B6_9ALVE</name>